<evidence type="ECO:0000313" key="4">
    <source>
        <dbReference type="Proteomes" id="UP000255367"/>
    </source>
</evidence>
<keyword evidence="1" id="KW-0812">Transmembrane</keyword>
<feature type="transmembrane region" description="Helical" evidence="1">
    <location>
        <begin position="12"/>
        <end position="35"/>
    </location>
</feature>
<name>A0A380NPL2_9FIRM</name>
<protein>
    <recommendedName>
        <fullName evidence="2">YokE-like PH domain-containing protein</fullName>
    </recommendedName>
</protein>
<keyword evidence="1" id="KW-1133">Transmembrane helix</keyword>
<dbReference type="InterPro" id="IPR039519">
    <property type="entry name" value="YokE-like_PH"/>
</dbReference>
<organism evidence="3 4">
    <name type="scientific">Veillonella criceti</name>
    <dbReference type="NCBI Taxonomy" id="103891"/>
    <lineage>
        <taxon>Bacteria</taxon>
        <taxon>Bacillati</taxon>
        <taxon>Bacillota</taxon>
        <taxon>Negativicutes</taxon>
        <taxon>Veillonellales</taxon>
        <taxon>Veillonellaceae</taxon>
        <taxon>Veillonella</taxon>
    </lineage>
</organism>
<dbReference type="Proteomes" id="UP000255367">
    <property type="component" value="Unassembled WGS sequence"/>
</dbReference>
<keyword evidence="4" id="KW-1185">Reference proteome</keyword>
<evidence type="ECO:0000256" key="1">
    <source>
        <dbReference type="SAM" id="Phobius"/>
    </source>
</evidence>
<accession>A0A380NPL2</accession>
<proteinExistence type="predicted"/>
<dbReference type="EMBL" id="UHIO01000001">
    <property type="protein sequence ID" value="SUP44986.1"/>
    <property type="molecule type" value="Genomic_DNA"/>
</dbReference>
<dbReference type="AlphaFoldDB" id="A0A380NPL2"/>
<reference evidence="3 4" key="1">
    <citation type="submission" date="2018-06" db="EMBL/GenBank/DDBJ databases">
        <authorList>
            <consortium name="Pathogen Informatics"/>
            <person name="Doyle S."/>
        </authorList>
    </citation>
    <scope>NUCLEOTIDE SEQUENCE [LARGE SCALE GENOMIC DNA]</scope>
    <source>
        <strain evidence="3 4">NCTC12020</strain>
    </source>
</reference>
<sequence>MHVIYKEQSKRSSSASIIVGIFVIALLGAMVWTTMRSIEKGAIILDEYFVEIVALLVILKSAIAQYTYLVTDDKLVIVENVLFYTKKMEIPYAMIDGVYAHKTEFISKFKLRYKYRKSSTTDSRPTWALIYSIVKGKKVQNARVLIKADTAFFKALEEFVPNRICAPQGDVVLYAYARRDAIMHGESVEEYFKSFAADPEEEILVQEDTAKRSATIINKTERK</sequence>
<keyword evidence="1" id="KW-0472">Membrane</keyword>
<feature type="transmembrane region" description="Helical" evidence="1">
    <location>
        <begin position="41"/>
        <end position="59"/>
    </location>
</feature>
<evidence type="ECO:0000313" key="3">
    <source>
        <dbReference type="EMBL" id="SUP44986.1"/>
    </source>
</evidence>
<evidence type="ECO:0000259" key="2">
    <source>
        <dbReference type="Pfam" id="PF14470"/>
    </source>
</evidence>
<feature type="domain" description="YokE-like PH" evidence="2">
    <location>
        <begin position="63"/>
        <end position="115"/>
    </location>
</feature>
<dbReference type="Pfam" id="PF14470">
    <property type="entry name" value="bPH_3"/>
    <property type="match status" value="1"/>
</dbReference>
<dbReference type="RefSeq" id="WP_245935717.1">
    <property type="nucleotide sequence ID" value="NZ_UHIO01000001.1"/>
</dbReference>
<gene>
    <name evidence="3" type="ORF">NCTC12020_01938</name>
</gene>